<sequence length="198" mass="23433">MQPNWRGLPRLEARNYISVYEKDHSHKTTLLKLAKLDFNMLQSLHKEELHEISLWWKELDFARKLPFARDRIVVDYLWIVGVYFEPQYGLPRKILSKVIAMASVIDDVYDVYGTYKELEIFTEAIERWDVGCIKQLPDYMKICYQTLLDVFEEIEQAMVKTGRSYQSYYAKEAMKMLIRAYFVEAKWLGMAMGAGSFV</sequence>
<keyword evidence="2" id="KW-0479">Metal-binding</keyword>
<evidence type="ECO:0000259" key="5">
    <source>
        <dbReference type="Pfam" id="PF03936"/>
    </source>
</evidence>
<protein>
    <submittedName>
        <fullName evidence="7">(-)-germacrene D synthase-like</fullName>
    </submittedName>
</protein>
<dbReference type="OrthoDB" id="1877784at2759"/>
<keyword evidence="6" id="KW-1185">Reference proteome</keyword>
<dbReference type="GO" id="GO:0000287">
    <property type="term" value="F:magnesium ion binding"/>
    <property type="evidence" value="ECO:0007669"/>
    <property type="project" value="InterPro"/>
</dbReference>
<dbReference type="SFLD" id="SFLDS00005">
    <property type="entry name" value="Isoprenoid_Synthase_Type_I"/>
    <property type="match status" value="1"/>
</dbReference>
<evidence type="ECO:0000256" key="2">
    <source>
        <dbReference type="ARBA" id="ARBA00022723"/>
    </source>
</evidence>
<evidence type="ECO:0000256" key="4">
    <source>
        <dbReference type="ARBA" id="ARBA00023239"/>
    </source>
</evidence>
<evidence type="ECO:0000313" key="6">
    <source>
        <dbReference type="Proteomes" id="UP001652660"/>
    </source>
</evidence>
<accession>A0A6P6XAP0</accession>
<dbReference type="GeneID" id="113741068"/>
<dbReference type="Gene3D" id="1.50.10.130">
    <property type="entry name" value="Terpene synthase, N-terminal domain"/>
    <property type="match status" value="1"/>
</dbReference>
<proteinExistence type="predicted"/>
<dbReference type="GO" id="GO:0016114">
    <property type="term" value="P:terpenoid biosynthetic process"/>
    <property type="evidence" value="ECO:0007669"/>
    <property type="project" value="InterPro"/>
</dbReference>
<dbReference type="PANTHER" id="PTHR31225">
    <property type="entry name" value="OS04G0344100 PROTEIN-RELATED"/>
    <property type="match status" value="1"/>
</dbReference>
<dbReference type="PANTHER" id="PTHR31225:SF93">
    <property type="entry name" value="ALPHA-HUMULENE_(-)-(E)-BETA-CARYOPHYLLENE SYNTHASE"/>
    <property type="match status" value="1"/>
</dbReference>
<dbReference type="Pfam" id="PF03936">
    <property type="entry name" value="Terpene_synth_C"/>
    <property type="match status" value="1"/>
</dbReference>
<dbReference type="InterPro" id="IPR050148">
    <property type="entry name" value="Terpene_synthase-like"/>
</dbReference>
<dbReference type="InterPro" id="IPR008949">
    <property type="entry name" value="Isoprenoid_synthase_dom_sf"/>
</dbReference>
<feature type="domain" description="Terpene synthase metal-binding" evidence="5">
    <location>
        <begin position="57"/>
        <end position="188"/>
    </location>
</feature>
<dbReference type="GO" id="GO:0010333">
    <property type="term" value="F:terpene synthase activity"/>
    <property type="evidence" value="ECO:0007669"/>
    <property type="project" value="InterPro"/>
</dbReference>
<reference evidence="7" key="2">
    <citation type="submission" date="2025-08" db="UniProtKB">
        <authorList>
            <consortium name="RefSeq"/>
        </authorList>
    </citation>
    <scope>IDENTIFICATION</scope>
    <source>
        <tissue evidence="7">Leaves</tissue>
    </source>
</reference>
<evidence type="ECO:0000313" key="7">
    <source>
        <dbReference type="RefSeq" id="XP_027124354.1"/>
    </source>
</evidence>
<dbReference type="Proteomes" id="UP001652660">
    <property type="component" value="Chromosome 4e"/>
</dbReference>
<dbReference type="Gene3D" id="1.10.600.10">
    <property type="entry name" value="Farnesyl Diphosphate Synthase"/>
    <property type="match status" value="1"/>
</dbReference>
<keyword evidence="3" id="KW-0460">Magnesium</keyword>
<dbReference type="InterPro" id="IPR005630">
    <property type="entry name" value="Terpene_synthase_metal-bd"/>
</dbReference>
<dbReference type="InterPro" id="IPR036965">
    <property type="entry name" value="Terpene_synth_N_sf"/>
</dbReference>
<evidence type="ECO:0000256" key="1">
    <source>
        <dbReference type="ARBA" id="ARBA00001946"/>
    </source>
</evidence>
<organism evidence="6 7">
    <name type="scientific">Coffea arabica</name>
    <name type="common">Arabian coffee</name>
    <dbReference type="NCBI Taxonomy" id="13443"/>
    <lineage>
        <taxon>Eukaryota</taxon>
        <taxon>Viridiplantae</taxon>
        <taxon>Streptophyta</taxon>
        <taxon>Embryophyta</taxon>
        <taxon>Tracheophyta</taxon>
        <taxon>Spermatophyta</taxon>
        <taxon>Magnoliopsida</taxon>
        <taxon>eudicotyledons</taxon>
        <taxon>Gunneridae</taxon>
        <taxon>Pentapetalae</taxon>
        <taxon>asterids</taxon>
        <taxon>lamiids</taxon>
        <taxon>Gentianales</taxon>
        <taxon>Rubiaceae</taxon>
        <taxon>Ixoroideae</taxon>
        <taxon>Gardenieae complex</taxon>
        <taxon>Bertiereae - Coffeeae clade</taxon>
        <taxon>Coffeeae</taxon>
        <taxon>Coffea</taxon>
    </lineage>
</organism>
<dbReference type="AlphaFoldDB" id="A0A6P6XAP0"/>
<dbReference type="InterPro" id="IPR034741">
    <property type="entry name" value="Terpene_cyclase-like_1_C"/>
</dbReference>
<evidence type="ECO:0000256" key="3">
    <source>
        <dbReference type="ARBA" id="ARBA00022842"/>
    </source>
</evidence>
<comment type="cofactor">
    <cofactor evidence="1">
        <name>Mg(2+)</name>
        <dbReference type="ChEBI" id="CHEBI:18420"/>
    </cofactor>
</comment>
<dbReference type="SFLD" id="SFLDG01019">
    <property type="entry name" value="Terpene_Cyclase_Like_1_C_Termi"/>
    <property type="match status" value="1"/>
</dbReference>
<dbReference type="RefSeq" id="XP_027124354.1">
    <property type="nucleotide sequence ID" value="XM_027268553.1"/>
</dbReference>
<reference evidence="6" key="1">
    <citation type="journal article" date="2025" name="Foods">
        <title>Unveiling the Microbial Signatures of Arabica Coffee Cherries: Insights into Ripeness Specific Diversity, Functional Traits, and Implications for Quality and Safety.</title>
        <authorList>
            <consortium name="RefSeq"/>
            <person name="Tenea G.N."/>
            <person name="Cifuentes V."/>
            <person name="Reyes P."/>
            <person name="Cevallos-Vallejos M."/>
        </authorList>
    </citation>
    <scope>NUCLEOTIDE SEQUENCE [LARGE SCALE GENOMIC DNA]</scope>
</reference>
<gene>
    <name evidence="7" type="primary">LOC113741068</name>
</gene>
<name>A0A6P6XAP0_COFAR</name>
<keyword evidence="4" id="KW-0456">Lyase</keyword>
<dbReference type="SUPFAM" id="SSF48576">
    <property type="entry name" value="Terpenoid synthases"/>
    <property type="match status" value="1"/>
</dbReference>